<evidence type="ECO:0000313" key="5">
    <source>
        <dbReference type="EMBL" id="KAK6921253.1"/>
    </source>
</evidence>
<dbReference type="GO" id="GO:0005525">
    <property type="term" value="F:GTP binding"/>
    <property type="evidence" value="ECO:0007669"/>
    <property type="project" value="UniProtKB-KW"/>
</dbReference>
<gene>
    <name evidence="5" type="ORF">RJ641_014931</name>
</gene>
<protein>
    <submittedName>
        <fullName evidence="5">GTP binding domain</fullName>
    </submittedName>
</protein>
<evidence type="ECO:0000259" key="4">
    <source>
        <dbReference type="Pfam" id="PF01926"/>
    </source>
</evidence>
<feature type="region of interest" description="Disordered" evidence="3">
    <location>
        <begin position="1"/>
        <end position="34"/>
    </location>
</feature>
<sequence>MKNESAKEKKKTSKFQENPRRHQEAKPKHPPLRVGSPYLPPHLLRCLNELELLEPSSLLPNQTLPRLPLPVYVEIPPLKHLLRSSFHSSSPLLSSPLSLSLSLSVRIQFNFNGMDTFGSVHFQTHKLTRYTFLLHPQTLGMVPSLSCLAISSMGGKNVNLGNSMEWPKEAGKDQLMVLQAQPLMLETKSHREMIVERHPSVHKKVARMSSGATIVAVIVEAQNGLEIEVWETKEDPKAMLKEKLREKADAFNSKNPEEDRSSLINSLKRCHVINVGATPGLTRSMQEVQLDKNVKLLDCPGVVLIKSGEGDASIALRNCKRIEKLVDPVGPVKEILKLCPAKVLVTLYKIPSFDTIDDFLHKVANLRDAHARTTWTL</sequence>
<dbReference type="SUPFAM" id="SSF52540">
    <property type="entry name" value="P-loop containing nucleoside triphosphate hydrolases"/>
    <property type="match status" value="1"/>
</dbReference>
<evidence type="ECO:0000256" key="3">
    <source>
        <dbReference type="SAM" id="MobiDB-lite"/>
    </source>
</evidence>
<dbReference type="Pfam" id="PF01926">
    <property type="entry name" value="MMR_HSR1"/>
    <property type="match status" value="1"/>
</dbReference>
<comment type="caution">
    <text evidence="5">The sequence shown here is derived from an EMBL/GenBank/DDBJ whole genome shotgun (WGS) entry which is preliminary data.</text>
</comment>
<reference evidence="5 6" key="1">
    <citation type="submission" date="2023-12" db="EMBL/GenBank/DDBJ databases">
        <title>A high-quality genome assembly for Dillenia turbinata (Dilleniales).</title>
        <authorList>
            <person name="Chanderbali A."/>
        </authorList>
    </citation>
    <scope>NUCLEOTIDE SEQUENCE [LARGE SCALE GENOMIC DNA]</scope>
    <source>
        <strain evidence="5">LSX21</strain>
        <tissue evidence="5">Leaf</tissue>
    </source>
</reference>
<dbReference type="Proteomes" id="UP001370490">
    <property type="component" value="Unassembled WGS sequence"/>
</dbReference>
<dbReference type="Gene3D" id="3.40.50.300">
    <property type="entry name" value="P-loop containing nucleotide triphosphate hydrolases"/>
    <property type="match status" value="1"/>
</dbReference>
<keyword evidence="1" id="KW-0547">Nucleotide-binding</keyword>
<dbReference type="AlphaFoldDB" id="A0AAN8V4F4"/>
<evidence type="ECO:0000313" key="6">
    <source>
        <dbReference type="Proteomes" id="UP001370490"/>
    </source>
</evidence>
<dbReference type="PANTHER" id="PTHR11089">
    <property type="entry name" value="GTP-BINDING PROTEIN-RELATED"/>
    <property type="match status" value="1"/>
</dbReference>
<feature type="domain" description="G" evidence="4">
    <location>
        <begin position="260"/>
        <end position="334"/>
    </location>
</feature>
<organism evidence="5 6">
    <name type="scientific">Dillenia turbinata</name>
    <dbReference type="NCBI Taxonomy" id="194707"/>
    <lineage>
        <taxon>Eukaryota</taxon>
        <taxon>Viridiplantae</taxon>
        <taxon>Streptophyta</taxon>
        <taxon>Embryophyta</taxon>
        <taxon>Tracheophyta</taxon>
        <taxon>Spermatophyta</taxon>
        <taxon>Magnoliopsida</taxon>
        <taxon>eudicotyledons</taxon>
        <taxon>Gunneridae</taxon>
        <taxon>Pentapetalae</taxon>
        <taxon>Dilleniales</taxon>
        <taxon>Dilleniaceae</taxon>
        <taxon>Dillenia</taxon>
    </lineage>
</organism>
<dbReference type="InterPro" id="IPR050755">
    <property type="entry name" value="TRAFAC_YlqF/YawG_RiboMat"/>
</dbReference>
<proteinExistence type="predicted"/>
<keyword evidence="6" id="KW-1185">Reference proteome</keyword>
<dbReference type="GO" id="GO:0005730">
    <property type="term" value="C:nucleolus"/>
    <property type="evidence" value="ECO:0007669"/>
    <property type="project" value="TreeGrafter"/>
</dbReference>
<evidence type="ECO:0000256" key="2">
    <source>
        <dbReference type="ARBA" id="ARBA00023134"/>
    </source>
</evidence>
<dbReference type="EMBL" id="JBAMMX010000020">
    <property type="protein sequence ID" value="KAK6921253.1"/>
    <property type="molecule type" value="Genomic_DNA"/>
</dbReference>
<dbReference type="InterPro" id="IPR006073">
    <property type="entry name" value="GTP-bd"/>
</dbReference>
<name>A0AAN8V4F4_9MAGN</name>
<accession>A0AAN8V4F4</accession>
<evidence type="ECO:0000256" key="1">
    <source>
        <dbReference type="ARBA" id="ARBA00022741"/>
    </source>
</evidence>
<dbReference type="PANTHER" id="PTHR11089:SF30">
    <property type="entry name" value="GUANINE NUCLEOTIDE-BINDING PROTEIN-LIKE 3 HOMOLOG"/>
    <property type="match status" value="1"/>
</dbReference>
<feature type="compositionally biased region" description="Basic and acidic residues" evidence="3">
    <location>
        <begin position="17"/>
        <end position="27"/>
    </location>
</feature>
<dbReference type="InterPro" id="IPR027417">
    <property type="entry name" value="P-loop_NTPase"/>
</dbReference>
<keyword evidence="2" id="KW-0342">GTP-binding</keyword>